<evidence type="ECO:0000256" key="2">
    <source>
        <dbReference type="ARBA" id="ARBA00023235"/>
    </source>
</evidence>
<dbReference type="PANTHER" id="PTHR48100:SF1">
    <property type="entry name" value="HISTIDINE PHOSPHATASE FAMILY PROTEIN-RELATED"/>
    <property type="match status" value="1"/>
</dbReference>
<dbReference type="EMBL" id="JAXQPW010000007">
    <property type="protein sequence ID" value="MDZ5663627.1"/>
    <property type="molecule type" value="Genomic_DNA"/>
</dbReference>
<dbReference type="SMART" id="SM00855">
    <property type="entry name" value="PGAM"/>
    <property type="match status" value="1"/>
</dbReference>
<evidence type="ECO:0000256" key="1">
    <source>
        <dbReference type="ARBA" id="ARBA00023152"/>
    </source>
</evidence>
<dbReference type="EC" id="3.1.3.-" evidence="4"/>
<dbReference type="CDD" id="cd07067">
    <property type="entry name" value="HP_PGM_like"/>
    <property type="match status" value="1"/>
</dbReference>
<sequence length="253" mass="28298">MGLTRVLQGRHGPVELVLVRHGESVGNLADTEARDAEAERLDLSARDADVELSPNGEEQARTLGRWVAGLPEDGRPDLVVSSPYRRAADTARTALGDLDAEMLLDERLRERDLGVFDGLTGKGIRASYPEEAERRSHVGKFYYQPPSGESWADVVLRVRSLLADLREGYDGARVWLFTHQAVIMSFRYALEGLDEAELLEIDRTMRIPNTSVTRYRRRDDRLDLVDFADDSHLSTSPAEKTEEPDHGGEARDA</sequence>
<dbReference type="InterPro" id="IPR050275">
    <property type="entry name" value="PGM_Phosphatase"/>
</dbReference>
<dbReference type="InterPro" id="IPR029033">
    <property type="entry name" value="His_PPase_superfam"/>
</dbReference>
<dbReference type="PANTHER" id="PTHR48100">
    <property type="entry name" value="BROAD-SPECIFICITY PHOSPHATASE YOR283W-RELATED"/>
    <property type="match status" value="1"/>
</dbReference>
<dbReference type="SUPFAM" id="SSF53254">
    <property type="entry name" value="Phosphoglycerate mutase-like"/>
    <property type="match status" value="1"/>
</dbReference>
<dbReference type="RefSeq" id="WP_322425367.1">
    <property type="nucleotide sequence ID" value="NZ_JAXQPW010000007.1"/>
</dbReference>
<reference evidence="4 5" key="1">
    <citation type="submission" date="2023-11" db="EMBL/GenBank/DDBJ databases">
        <title>Novel species in genus Nocardioides.</title>
        <authorList>
            <person name="Zhou H."/>
        </authorList>
    </citation>
    <scope>NUCLEOTIDE SEQUENCE [LARGE SCALE GENOMIC DNA]</scope>
    <source>
        <strain evidence="4 5">S-58</strain>
    </source>
</reference>
<name>A0ABU5KF86_9ACTN</name>
<protein>
    <submittedName>
        <fullName evidence="4">Histidine phosphatase family protein</fullName>
        <ecNumber evidence="4">3.1.3.-</ecNumber>
    </submittedName>
</protein>
<keyword evidence="4" id="KW-0378">Hydrolase</keyword>
<dbReference type="GO" id="GO:0016787">
    <property type="term" value="F:hydrolase activity"/>
    <property type="evidence" value="ECO:0007669"/>
    <property type="project" value="UniProtKB-KW"/>
</dbReference>
<feature type="compositionally biased region" description="Basic and acidic residues" evidence="3">
    <location>
        <begin position="239"/>
        <end position="253"/>
    </location>
</feature>
<feature type="region of interest" description="Disordered" evidence="3">
    <location>
        <begin position="228"/>
        <end position="253"/>
    </location>
</feature>
<dbReference type="Gene3D" id="3.40.50.1240">
    <property type="entry name" value="Phosphoglycerate mutase-like"/>
    <property type="match status" value="1"/>
</dbReference>
<keyword evidence="2" id="KW-0413">Isomerase</keyword>
<comment type="caution">
    <text evidence="4">The sequence shown here is derived from an EMBL/GenBank/DDBJ whole genome shotgun (WGS) entry which is preliminary data.</text>
</comment>
<organism evidence="4 5">
    <name type="scientific">Nocardioides renjunii</name>
    <dbReference type="NCBI Taxonomy" id="3095075"/>
    <lineage>
        <taxon>Bacteria</taxon>
        <taxon>Bacillati</taxon>
        <taxon>Actinomycetota</taxon>
        <taxon>Actinomycetes</taxon>
        <taxon>Propionibacteriales</taxon>
        <taxon>Nocardioidaceae</taxon>
        <taxon>Nocardioides</taxon>
    </lineage>
</organism>
<gene>
    <name evidence="4" type="ORF">SFC79_17765</name>
</gene>
<evidence type="ECO:0000313" key="5">
    <source>
        <dbReference type="Proteomes" id="UP001291999"/>
    </source>
</evidence>
<dbReference type="InterPro" id="IPR013078">
    <property type="entry name" value="His_Pase_superF_clade-1"/>
</dbReference>
<evidence type="ECO:0000313" key="4">
    <source>
        <dbReference type="EMBL" id="MDZ5663627.1"/>
    </source>
</evidence>
<keyword evidence="1" id="KW-0324">Glycolysis</keyword>
<dbReference type="Proteomes" id="UP001291999">
    <property type="component" value="Unassembled WGS sequence"/>
</dbReference>
<dbReference type="InterPro" id="IPR001345">
    <property type="entry name" value="PG/BPGM_mutase_AS"/>
</dbReference>
<accession>A0ABU5KF86</accession>
<evidence type="ECO:0000256" key="3">
    <source>
        <dbReference type="SAM" id="MobiDB-lite"/>
    </source>
</evidence>
<dbReference type="PROSITE" id="PS00175">
    <property type="entry name" value="PG_MUTASE"/>
    <property type="match status" value="1"/>
</dbReference>
<proteinExistence type="predicted"/>
<keyword evidence="5" id="KW-1185">Reference proteome</keyword>
<dbReference type="Pfam" id="PF00300">
    <property type="entry name" value="His_Phos_1"/>
    <property type="match status" value="1"/>
</dbReference>